<accession>A0A2C6KM76</accession>
<keyword evidence="1" id="KW-1133">Transmembrane helix</keyword>
<dbReference type="GeneID" id="94431925"/>
<dbReference type="RefSeq" id="XP_067919310.1">
    <property type="nucleotide sequence ID" value="XM_068068714.1"/>
</dbReference>
<dbReference type="VEuPathDB" id="ToxoDB:CSUI_008586"/>
<dbReference type="AlphaFoldDB" id="A0A2C6KM76"/>
<protein>
    <recommendedName>
        <fullName evidence="4">Transmembrane protein</fullName>
    </recommendedName>
</protein>
<gene>
    <name evidence="2" type="ORF">CSUI_008586</name>
</gene>
<reference evidence="2 3" key="1">
    <citation type="journal article" date="2017" name="Int. J. Parasitol.">
        <title>The genome of the protozoan parasite Cystoisospora suis and a reverse vaccinology approach to identify vaccine candidates.</title>
        <authorList>
            <person name="Palmieri N."/>
            <person name="Shrestha A."/>
            <person name="Ruttkowski B."/>
            <person name="Beck T."/>
            <person name="Vogl C."/>
            <person name="Tomley F."/>
            <person name="Blake D.P."/>
            <person name="Joachim A."/>
        </authorList>
    </citation>
    <scope>NUCLEOTIDE SEQUENCE [LARGE SCALE GENOMIC DNA]</scope>
    <source>
        <strain evidence="2 3">Wien I</strain>
    </source>
</reference>
<evidence type="ECO:0000256" key="1">
    <source>
        <dbReference type="SAM" id="Phobius"/>
    </source>
</evidence>
<evidence type="ECO:0000313" key="2">
    <source>
        <dbReference type="EMBL" id="PHJ17592.1"/>
    </source>
</evidence>
<keyword evidence="1" id="KW-0812">Transmembrane</keyword>
<proteinExistence type="predicted"/>
<feature type="non-terminal residue" evidence="2">
    <location>
        <position position="130"/>
    </location>
</feature>
<feature type="transmembrane region" description="Helical" evidence="1">
    <location>
        <begin position="20"/>
        <end position="38"/>
    </location>
</feature>
<keyword evidence="1" id="KW-0472">Membrane</keyword>
<organism evidence="2 3">
    <name type="scientific">Cystoisospora suis</name>
    <dbReference type="NCBI Taxonomy" id="483139"/>
    <lineage>
        <taxon>Eukaryota</taxon>
        <taxon>Sar</taxon>
        <taxon>Alveolata</taxon>
        <taxon>Apicomplexa</taxon>
        <taxon>Conoidasida</taxon>
        <taxon>Coccidia</taxon>
        <taxon>Eucoccidiorida</taxon>
        <taxon>Eimeriorina</taxon>
        <taxon>Sarcocystidae</taxon>
        <taxon>Cystoisospora</taxon>
    </lineage>
</organism>
<dbReference type="EMBL" id="MIGC01004853">
    <property type="protein sequence ID" value="PHJ17592.1"/>
    <property type="molecule type" value="Genomic_DNA"/>
</dbReference>
<name>A0A2C6KM76_9APIC</name>
<evidence type="ECO:0000313" key="3">
    <source>
        <dbReference type="Proteomes" id="UP000221165"/>
    </source>
</evidence>
<evidence type="ECO:0008006" key="4">
    <source>
        <dbReference type="Google" id="ProtNLM"/>
    </source>
</evidence>
<keyword evidence="3" id="KW-1185">Reference proteome</keyword>
<comment type="caution">
    <text evidence="2">The sequence shown here is derived from an EMBL/GenBank/DDBJ whole genome shotgun (WGS) entry which is preliminary data.</text>
</comment>
<dbReference type="Proteomes" id="UP000221165">
    <property type="component" value="Unassembled WGS sequence"/>
</dbReference>
<sequence length="130" mass="15129">MGEGASISWLFYQSFRPSGNFLSPLFFYVFLCLLMESFHEVSRQEREKEREKCILVEVYGTIFLWTYPAWGVCVYATTPIYLDTHIHLYLHTHTPSSSVTRKIYRSVSTPTYLSIYQPTLCLSVYLSICG</sequence>